<evidence type="ECO:0000313" key="2">
    <source>
        <dbReference type="EMBL" id="OBZ82952.1"/>
    </source>
</evidence>
<name>A0A1C7N1H9_9FUNG</name>
<evidence type="ECO:0000256" key="1">
    <source>
        <dbReference type="SAM" id="MobiDB-lite"/>
    </source>
</evidence>
<organism evidence="2 3">
    <name type="scientific">Choanephora cucurbitarum</name>
    <dbReference type="NCBI Taxonomy" id="101091"/>
    <lineage>
        <taxon>Eukaryota</taxon>
        <taxon>Fungi</taxon>
        <taxon>Fungi incertae sedis</taxon>
        <taxon>Mucoromycota</taxon>
        <taxon>Mucoromycotina</taxon>
        <taxon>Mucoromycetes</taxon>
        <taxon>Mucorales</taxon>
        <taxon>Mucorineae</taxon>
        <taxon>Choanephoraceae</taxon>
        <taxon>Choanephoroideae</taxon>
        <taxon>Choanephora</taxon>
    </lineage>
</organism>
<dbReference type="InParanoid" id="A0A1C7N1H9"/>
<reference evidence="2 3" key="1">
    <citation type="submission" date="2016-03" db="EMBL/GenBank/DDBJ databases">
        <title>Choanephora cucurbitarum.</title>
        <authorList>
            <person name="Min B."/>
            <person name="Park H."/>
            <person name="Park J.-H."/>
            <person name="Shin H.-D."/>
            <person name="Choi I.-G."/>
        </authorList>
    </citation>
    <scope>NUCLEOTIDE SEQUENCE [LARGE SCALE GENOMIC DNA]</scope>
    <source>
        <strain evidence="2 3">KUS-F28377</strain>
    </source>
</reference>
<dbReference type="EMBL" id="LUGH01000752">
    <property type="protein sequence ID" value="OBZ82952.1"/>
    <property type="molecule type" value="Genomic_DNA"/>
</dbReference>
<accession>A0A1C7N1H9</accession>
<keyword evidence="3" id="KW-1185">Reference proteome</keyword>
<comment type="caution">
    <text evidence="2">The sequence shown here is derived from an EMBL/GenBank/DDBJ whole genome shotgun (WGS) entry which is preliminary data.</text>
</comment>
<feature type="region of interest" description="Disordered" evidence="1">
    <location>
        <begin position="118"/>
        <end position="138"/>
    </location>
</feature>
<proteinExistence type="predicted"/>
<protein>
    <submittedName>
        <fullName evidence="2">Uncharacterized protein</fullName>
    </submittedName>
</protein>
<evidence type="ECO:0000313" key="3">
    <source>
        <dbReference type="Proteomes" id="UP000093000"/>
    </source>
</evidence>
<dbReference type="Proteomes" id="UP000093000">
    <property type="component" value="Unassembled WGS sequence"/>
</dbReference>
<dbReference type="AlphaFoldDB" id="A0A1C7N1H9"/>
<dbReference type="OrthoDB" id="2242957at2759"/>
<sequence length="548" mass="63455">MSNNNYLAPEELKVNIYFKRNPLIDWSFPQYFEWRKRLSPFDVNFKKIQKEYNDDLETIKKSDLVDRETAKDKQAYKIINNITYKDHASHVEISSSAVTLSMSSANESQLEIDRNAKNKNQKSTEAPGNDQTNDSSEASLDFDMNTLYHCLYKLYRNEEVDLSKLSTQPAVTIRQKIYNECVSLLKNFKQLQPLAKSRLNVLLSSCLNTISVDFREDMKRIVDLNQLETILNSKPIHPFSSYSTRQWDQLKETLRETYKTGGKKNLRKFVARERSKIYEDDLETAKAFELMILDIYSIILDSISYKNWHEEDLHEEDFGSYWKAVLDVLFRGTGISLVRGEACCQATKYERQINEYEYGSTSNNIFGRKLDLIIKSVIFDDKNIKRKIELSSVEIKPINVSEDAEAIQLNKNIRVNKSILHNIVLHTGDKAEGCHVLGLDVIGLSAFAYVLFQFQDIVVAVKADEENMLLPADDDDLEEFVMGNTLEQLLNFKSSILETVDEINKASRRYKRLRLSSKTSCATTPRLQSPPRRQFSFPKDTFYTPKRN</sequence>
<gene>
    <name evidence="2" type="ORF">A0J61_08994</name>
</gene>
<feature type="compositionally biased region" description="Polar residues" evidence="1">
    <location>
        <begin position="121"/>
        <end position="138"/>
    </location>
</feature>